<reference evidence="1" key="1">
    <citation type="submission" date="2014-11" db="EMBL/GenBank/DDBJ databases">
        <authorList>
            <person name="Amaro Gonzalez C."/>
        </authorList>
    </citation>
    <scope>NUCLEOTIDE SEQUENCE</scope>
</reference>
<dbReference type="EMBL" id="GBXM01055989">
    <property type="protein sequence ID" value="JAH52588.1"/>
    <property type="molecule type" value="Transcribed_RNA"/>
</dbReference>
<name>A0A0E9TIM7_ANGAN</name>
<proteinExistence type="predicted"/>
<evidence type="ECO:0000313" key="1">
    <source>
        <dbReference type="EMBL" id="JAH52588.1"/>
    </source>
</evidence>
<dbReference type="AlphaFoldDB" id="A0A0E9TIM7"/>
<reference evidence="1" key="2">
    <citation type="journal article" date="2015" name="Fish Shellfish Immunol.">
        <title>Early steps in the European eel (Anguilla anguilla)-Vibrio vulnificus interaction in the gills: Role of the RtxA13 toxin.</title>
        <authorList>
            <person name="Callol A."/>
            <person name="Pajuelo D."/>
            <person name="Ebbesson L."/>
            <person name="Teles M."/>
            <person name="MacKenzie S."/>
            <person name="Amaro C."/>
        </authorList>
    </citation>
    <scope>NUCLEOTIDE SEQUENCE</scope>
</reference>
<organism evidence="1">
    <name type="scientific">Anguilla anguilla</name>
    <name type="common">European freshwater eel</name>
    <name type="synonym">Muraena anguilla</name>
    <dbReference type="NCBI Taxonomy" id="7936"/>
    <lineage>
        <taxon>Eukaryota</taxon>
        <taxon>Metazoa</taxon>
        <taxon>Chordata</taxon>
        <taxon>Craniata</taxon>
        <taxon>Vertebrata</taxon>
        <taxon>Euteleostomi</taxon>
        <taxon>Actinopterygii</taxon>
        <taxon>Neopterygii</taxon>
        <taxon>Teleostei</taxon>
        <taxon>Anguilliformes</taxon>
        <taxon>Anguillidae</taxon>
        <taxon>Anguilla</taxon>
    </lineage>
</organism>
<accession>A0A0E9TIM7</accession>
<sequence length="49" mass="5569">MKKSFLFSCVSHCSDTHYVNRATTTVLLGKRSNMRLIQILNVTSLKVPE</sequence>
<protein>
    <submittedName>
        <fullName evidence="1">Uncharacterized protein</fullName>
    </submittedName>
</protein>